<name>A0A5B8M8D5_9MICO</name>
<evidence type="ECO:0000313" key="3">
    <source>
        <dbReference type="Proteomes" id="UP000320216"/>
    </source>
</evidence>
<feature type="region of interest" description="Disordered" evidence="1">
    <location>
        <begin position="128"/>
        <end position="194"/>
    </location>
</feature>
<dbReference type="KEGG" id="huw:FPZ11_06985"/>
<dbReference type="Proteomes" id="UP000320216">
    <property type="component" value="Chromosome"/>
</dbReference>
<organism evidence="2 3">
    <name type="scientific">Humibacter ginsenosidimutans</name>
    <dbReference type="NCBI Taxonomy" id="2599293"/>
    <lineage>
        <taxon>Bacteria</taxon>
        <taxon>Bacillati</taxon>
        <taxon>Actinomycetota</taxon>
        <taxon>Actinomycetes</taxon>
        <taxon>Micrococcales</taxon>
        <taxon>Microbacteriaceae</taxon>
        <taxon>Humibacter</taxon>
    </lineage>
</organism>
<dbReference type="InterPro" id="IPR036628">
    <property type="entry name" value="Clp_N_dom_sf"/>
</dbReference>
<sequence length="194" mass="21022">MLAIAAEPDSIAAAVLADFGLDHDALDHALEVESARSLAVVGIDGLDPELVRATSRPITARPSWASSTREVFRRAQIVGGRRRGRSVELDVLYGIVTASVGTVPRALEYAGVDRDALIGRVERERLVADDEPQRGTQGLSAQERQALRREAQRRMQDARREAQREAQAKRRGAQRAARAPQGEARGSDPASPDA</sequence>
<dbReference type="AlphaFoldDB" id="A0A5B8M8D5"/>
<dbReference type="Gene3D" id="1.10.1780.10">
    <property type="entry name" value="Clp, N-terminal domain"/>
    <property type="match status" value="1"/>
</dbReference>
<accession>A0A5B8M8D5</accession>
<feature type="compositionally biased region" description="Basic and acidic residues" evidence="1">
    <location>
        <begin position="145"/>
        <end position="168"/>
    </location>
</feature>
<proteinExistence type="predicted"/>
<protein>
    <submittedName>
        <fullName evidence="2">Uncharacterized protein</fullName>
    </submittedName>
</protein>
<dbReference type="EMBL" id="CP042305">
    <property type="protein sequence ID" value="QDZ16757.1"/>
    <property type="molecule type" value="Genomic_DNA"/>
</dbReference>
<evidence type="ECO:0000313" key="2">
    <source>
        <dbReference type="EMBL" id="QDZ16757.1"/>
    </source>
</evidence>
<dbReference type="OrthoDB" id="3532497at2"/>
<feature type="compositionally biased region" description="Low complexity" evidence="1">
    <location>
        <begin position="174"/>
        <end position="184"/>
    </location>
</feature>
<gene>
    <name evidence="2" type="ORF">FPZ11_06985</name>
</gene>
<evidence type="ECO:0000256" key="1">
    <source>
        <dbReference type="SAM" id="MobiDB-lite"/>
    </source>
</evidence>
<reference evidence="2 3" key="1">
    <citation type="submission" date="2019-07" db="EMBL/GenBank/DDBJ databases">
        <title>Full genome sequence of Humibacter sp. WJ7-1.</title>
        <authorList>
            <person name="Im W.-T."/>
        </authorList>
    </citation>
    <scope>NUCLEOTIDE SEQUENCE [LARGE SCALE GENOMIC DNA]</scope>
    <source>
        <strain evidence="2 3">WJ7-1</strain>
    </source>
</reference>
<keyword evidence="3" id="KW-1185">Reference proteome</keyword>